<keyword evidence="2" id="KW-1185">Reference proteome</keyword>
<dbReference type="Proteomes" id="UP000280298">
    <property type="component" value="Chromosome"/>
</dbReference>
<sequence length="174" mass="18715">MAGVSGPERRYRYVGPAELTALVRPEAEGRIVGSAADLDDWLARCARAERAEPFTYVVGTDGRLRLAARRSEHVVCAGGRDVLAAGEVRFEHGSGCWTAVEISNQSTGYCPDLDSWPAVARALDGAGVGRPGGFTHAVVFRRCEECGERAIVREGYFVCVFCGGDLPARWNVAP</sequence>
<name>A0A3S9M168_9ACTN</name>
<proteinExistence type="predicted"/>
<reference evidence="1 2" key="1">
    <citation type="journal article" date="2019" name="Int. J. Syst. Evol. Microbiol.">
        <title>Streptomyces cyaneochromogenes sp. nov., a blue pigment-producing actinomycete from manganese-contaminated soil.</title>
        <authorList>
            <person name="Tang X."/>
            <person name="Zhao J."/>
            <person name="Li K."/>
            <person name="Chen Z."/>
            <person name="Sun Y."/>
            <person name="Gao J."/>
        </authorList>
    </citation>
    <scope>NUCLEOTIDE SEQUENCE [LARGE SCALE GENOMIC DNA]</scope>
    <source>
        <strain evidence="1 2">MK-45</strain>
    </source>
</reference>
<evidence type="ECO:0000313" key="1">
    <source>
        <dbReference type="EMBL" id="AZQ32943.1"/>
    </source>
</evidence>
<evidence type="ECO:0000313" key="2">
    <source>
        <dbReference type="Proteomes" id="UP000280298"/>
    </source>
</evidence>
<organism evidence="1 2">
    <name type="scientific">Streptomyces cyaneochromogenes</name>
    <dbReference type="NCBI Taxonomy" id="2496836"/>
    <lineage>
        <taxon>Bacteria</taxon>
        <taxon>Bacillati</taxon>
        <taxon>Actinomycetota</taxon>
        <taxon>Actinomycetes</taxon>
        <taxon>Kitasatosporales</taxon>
        <taxon>Streptomycetaceae</taxon>
        <taxon>Streptomyces</taxon>
    </lineage>
</organism>
<dbReference type="OrthoDB" id="189103at2"/>
<dbReference type="AlphaFoldDB" id="A0A3S9M168"/>
<dbReference type="EMBL" id="CP034539">
    <property type="protein sequence ID" value="AZQ32943.1"/>
    <property type="molecule type" value="Genomic_DNA"/>
</dbReference>
<accession>A0A3S9M168</accession>
<dbReference type="RefSeq" id="WP_126389122.1">
    <property type="nucleotide sequence ID" value="NZ_CP034539.1"/>
</dbReference>
<protein>
    <submittedName>
        <fullName evidence="1">Uncharacterized protein</fullName>
    </submittedName>
</protein>
<gene>
    <name evidence="1" type="ORF">EJ357_05335</name>
</gene>
<dbReference type="KEGG" id="scya:EJ357_05335"/>